<dbReference type="STRING" id="13616.ENSMODP00000017363"/>
<dbReference type="Ensembl" id="ENSMODT00000017683.3">
    <property type="protein sequence ID" value="ENSMODP00000017363.3"/>
    <property type="gene ID" value="ENSMODG00000013879.3"/>
</dbReference>
<accession>F6W8I1</accession>
<dbReference type="GO" id="GO:0005783">
    <property type="term" value="C:endoplasmic reticulum"/>
    <property type="evidence" value="ECO:0007669"/>
    <property type="project" value="UniProtKB-SubCell"/>
</dbReference>
<protein>
    <recommendedName>
        <fullName evidence="13">Calnexin</fullName>
    </recommendedName>
</protein>
<evidence type="ECO:0000256" key="2">
    <source>
        <dbReference type="ARBA" id="ARBA00010983"/>
    </source>
</evidence>
<evidence type="ECO:0000256" key="1">
    <source>
        <dbReference type="ARBA" id="ARBA00004240"/>
    </source>
</evidence>
<evidence type="ECO:0000256" key="8">
    <source>
        <dbReference type="ARBA" id="ARBA00022837"/>
    </source>
</evidence>
<dbReference type="Bgee" id="ENSMODG00000013879">
    <property type="expression patterns" value="Expressed in skeleton of lower jaw and 11 other cell types or tissues"/>
</dbReference>
<keyword evidence="12" id="KW-1185">Reference proteome</keyword>
<reference evidence="11 12" key="1">
    <citation type="journal article" date="2007" name="Nature">
        <title>Genome of the marsupial Monodelphis domestica reveals innovation in non-coding sequences.</title>
        <authorList>
            <person name="Mikkelsen T.S."/>
            <person name="Wakefield M.J."/>
            <person name="Aken B."/>
            <person name="Amemiya C.T."/>
            <person name="Chang J.L."/>
            <person name="Duke S."/>
            <person name="Garber M."/>
            <person name="Gentles A.J."/>
            <person name="Goodstadt L."/>
            <person name="Heger A."/>
            <person name="Jurka J."/>
            <person name="Kamal M."/>
            <person name="Mauceli E."/>
            <person name="Searle S.M."/>
            <person name="Sharpe T."/>
            <person name="Baker M.L."/>
            <person name="Batzer M.A."/>
            <person name="Benos P.V."/>
            <person name="Belov K."/>
            <person name="Clamp M."/>
            <person name="Cook A."/>
            <person name="Cuff J."/>
            <person name="Das R."/>
            <person name="Davidow L."/>
            <person name="Deakin J.E."/>
            <person name="Fazzari M.J."/>
            <person name="Glass J.L."/>
            <person name="Grabherr M."/>
            <person name="Greally J.M."/>
            <person name="Gu W."/>
            <person name="Hore T.A."/>
            <person name="Huttley G.A."/>
            <person name="Kleber M."/>
            <person name="Jirtle R.L."/>
            <person name="Koina E."/>
            <person name="Lee J.T."/>
            <person name="Mahony S."/>
            <person name="Marra M.A."/>
            <person name="Miller R.D."/>
            <person name="Nicholls R.D."/>
            <person name="Oda M."/>
            <person name="Papenfuss A.T."/>
            <person name="Parra Z.E."/>
            <person name="Pollock D.D."/>
            <person name="Ray D.A."/>
            <person name="Schein J.E."/>
            <person name="Speed T.P."/>
            <person name="Thompson K."/>
            <person name="VandeBerg J.L."/>
            <person name="Wade C.M."/>
            <person name="Walker J.A."/>
            <person name="Waters P.D."/>
            <person name="Webber C."/>
            <person name="Weidman J.R."/>
            <person name="Xie X."/>
            <person name="Zody M.C."/>
            <person name="Baldwin J."/>
            <person name="Abdouelleil A."/>
            <person name="Abdulkadir J."/>
            <person name="Abebe A."/>
            <person name="Abera B."/>
            <person name="Abreu J."/>
            <person name="Acer S.C."/>
            <person name="Aftuck L."/>
            <person name="Alexander A."/>
            <person name="An P."/>
            <person name="Anderson E."/>
            <person name="Anderson S."/>
            <person name="Arachi H."/>
            <person name="Azer M."/>
            <person name="Bachantsang P."/>
            <person name="Barry A."/>
            <person name="Bayul T."/>
            <person name="Berlin A."/>
            <person name="Bessette D."/>
            <person name="Bloom T."/>
            <person name="Bloom T."/>
            <person name="Boguslavskiy L."/>
            <person name="Bonnet C."/>
            <person name="Boukhgalter B."/>
            <person name="Bourzgui I."/>
            <person name="Brown A."/>
            <person name="Cahill P."/>
            <person name="Channer S."/>
            <person name="Cheshatsang Y."/>
            <person name="Chuda L."/>
            <person name="Citroen M."/>
            <person name="Collymore A."/>
            <person name="Cooke P."/>
            <person name="Costello M."/>
            <person name="D'Aco K."/>
            <person name="Daza R."/>
            <person name="De Haan G."/>
            <person name="DeGray S."/>
            <person name="DeMaso C."/>
            <person name="Dhargay N."/>
            <person name="Dooley K."/>
            <person name="Dooley E."/>
            <person name="Doricent M."/>
            <person name="Dorje P."/>
            <person name="Dorjee K."/>
            <person name="Dupes A."/>
            <person name="Elong R."/>
            <person name="Falk J."/>
            <person name="Farina A."/>
            <person name="Faro S."/>
            <person name="Ferguson D."/>
            <person name="Fisher S."/>
            <person name="Foley C.D."/>
            <person name="Franke A."/>
            <person name="Friedrich D."/>
            <person name="Gadbois L."/>
            <person name="Gearin G."/>
            <person name="Gearin C.R."/>
            <person name="Giannoukos G."/>
            <person name="Goode T."/>
            <person name="Graham J."/>
            <person name="Grandbois E."/>
            <person name="Grewal S."/>
            <person name="Gyaltsen K."/>
            <person name="Hafez N."/>
            <person name="Hagos B."/>
            <person name="Hall J."/>
            <person name="Henson C."/>
            <person name="Hollinger A."/>
            <person name="Honan T."/>
            <person name="Huard M.D."/>
            <person name="Hughes L."/>
            <person name="Hurhula B."/>
            <person name="Husby M.E."/>
            <person name="Kamat A."/>
            <person name="Kanga B."/>
            <person name="Kashin S."/>
            <person name="Khazanovich D."/>
            <person name="Kisner P."/>
            <person name="Lance K."/>
            <person name="Lara M."/>
            <person name="Lee W."/>
            <person name="Lennon N."/>
            <person name="Letendre F."/>
            <person name="LeVine R."/>
            <person name="Lipovsky A."/>
            <person name="Liu X."/>
            <person name="Liu J."/>
            <person name="Liu S."/>
            <person name="Lokyitsang T."/>
            <person name="Lokyitsang Y."/>
            <person name="Lubonja R."/>
            <person name="Lui A."/>
            <person name="MacDonald P."/>
            <person name="Magnisalis V."/>
            <person name="Maru K."/>
            <person name="Matthews C."/>
            <person name="McCusker W."/>
            <person name="McDonough S."/>
            <person name="Mehta T."/>
            <person name="Meldrim J."/>
            <person name="Meneus L."/>
            <person name="Mihai O."/>
            <person name="Mihalev A."/>
            <person name="Mihova T."/>
            <person name="Mittelman R."/>
            <person name="Mlenga V."/>
            <person name="Montmayeur A."/>
            <person name="Mulrain L."/>
            <person name="Navidi A."/>
            <person name="Naylor J."/>
            <person name="Negash T."/>
            <person name="Nguyen T."/>
            <person name="Nguyen N."/>
            <person name="Nicol R."/>
            <person name="Norbu C."/>
            <person name="Norbu N."/>
            <person name="Novod N."/>
            <person name="O'Neill B."/>
            <person name="Osman S."/>
            <person name="Markiewicz E."/>
            <person name="Oyono O.L."/>
            <person name="Patti C."/>
            <person name="Phunkhang P."/>
            <person name="Pierre F."/>
            <person name="Priest M."/>
            <person name="Raghuraman S."/>
            <person name="Rege F."/>
            <person name="Reyes R."/>
            <person name="Rise C."/>
            <person name="Rogov P."/>
            <person name="Ross K."/>
            <person name="Ryan E."/>
            <person name="Settipalli S."/>
            <person name="Shea T."/>
            <person name="Sherpa N."/>
            <person name="Shi L."/>
            <person name="Shih D."/>
            <person name="Sparrow T."/>
            <person name="Spaulding J."/>
            <person name="Stalker J."/>
            <person name="Stange-Thomann N."/>
            <person name="Stavropoulos S."/>
            <person name="Stone C."/>
            <person name="Strader C."/>
            <person name="Tesfaye S."/>
            <person name="Thomson T."/>
            <person name="Thoulutsang Y."/>
            <person name="Thoulutsang D."/>
            <person name="Topham K."/>
            <person name="Topping I."/>
            <person name="Tsamla T."/>
            <person name="Vassiliev H."/>
            <person name="Vo A."/>
            <person name="Wangchuk T."/>
            <person name="Wangdi T."/>
            <person name="Weiand M."/>
            <person name="Wilkinson J."/>
            <person name="Wilson A."/>
            <person name="Yadav S."/>
            <person name="Young G."/>
            <person name="Yu Q."/>
            <person name="Zembek L."/>
            <person name="Zhong D."/>
            <person name="Zimmer A."/>
            <person name="Zwirko Z."/>
            <person name="Jaffe D.B."/>
            <person name="Alvarez P."/>
            <person name="Brockman W."/>
            <person name="Butler J."/>
            <person name="Chin C."/>
            <person name="Gnerre S."/>
            <person name="MacCallum I."/>
            <person name="Graves J.A."/>
            <person name="Ponting C.P."/>
            <person name="Breen M."/>
            <person name="Samollow P.B."/>
            <person name="Lander E.S."/>
            <person name="Lindblad-Toh K."/>
        </authorList>
    </citation>
    <scope>NUCLEOTIDE SEQUENCE [LARGE SCALE GENOMIC DNA]</scope>
</reference>
<reference evidence="11" key="3">
    <citation type="submission" date="2025-09" db="UniProtKB">
        <authorList>
            <consortium name="Ensembl"/>
        </authorList>
    </citation>
    <scope>IDENTIFICATION</scope>
</reference>
<dbReference type="AlphaFoldDB" id="F6W8I1"/>
<evidence type="ECO:0000313" key="11">
    <source>
        <dbReference type="Ensembl" id="ENSMODP00000017363.3"/>
    </source>
</evidence>
<dbReference type="PANTHER" id="PTHR11073">
    <property type="entry name" value="CALRETICULIN AND CALNEXIN"/>
    <property type="match status" value="1"/>
</dbReference>
<feature type="compositionally biased region" description="Polar residues" evidence="10">
    <location>
        <begin position="253"/>
        <end position="262"/>
    </location>
</feature>
<dbReference type="GO" id="GO:0051082">
    <property type="term" value="F:unfolded protein binding"/>
    <property type="evidence" value="ECO:0007669"/>
    <property type="project" value="InterPro"/>
</dbReference>
<dbReference type="Proteomes" id="UP000002280">
    <property type="component" value="Chromosome 8"/>
</dbReference>
<dbReference type="Pfam" id="PF00262">
    <property type="entry name" value="Calreticulin"/>
    <property type="match status" value="1"/>
</dbReference>
<comment type="subcellular location">
    <subcellularLocation>
        <location evidence="1">Endoplasmic reticulum</location>
    </subcellularLocation>
</comment>
<feature type="region of interest" description="Disordered" evidence="10">
    <location>
        <begin position="240"/>
        <end position="262"/>
    </location>
</feature>
<feature type="compositionally biased region" description="Acidic residues" evidence="10">
    <location>
        <begin position="17"/>
        <end position="56"/>
    </location>
</feature>
<dbReference type="GO" id="GO:0030246">
    <property type="term" value="F:carbohydrate binding"/>
    <property type="evidence" value="ECO:0007669"/>
    <property type="project" value="UniProtKB-KW"/>
</dbReference>
<evidence type="ECO:0000256" key="6">
    <source>
        <dbReference type="ARBA" id="ARBA00022737"/>
    </source>
</evidence>
<sequence length="262" mass="29090">MTLLLLETVVQARDEHDDGDDDGDGDGDDGDDDEEEEDNDVIDVEDLEDGIKEEEDSKPGDGATLSPSPKVTYKAPVPTGDVYFVDAFNKGMLVGWVLSKAKKDNTDDEIVKYDGKWEVEEMKESKLPGDKGLVLLSRAKHHAISARLNKPFTFDTNPLIAQYEVNFQSGIECGGAYVKLLSRTPELNLDQFHYTIMFGADKSADGAAESVVMGQMLEAAEERPCLWVVYILTMALSQEDENRKPKAEKDEILNTSPRNRKP</sequence>
<dbReference type="GeneTree" id="ENSGT00950000182915"/>
<comment type="similarity">
    <text evidence="2 9">Belongs to the calreticulin family.</text>
</comment>
<dbReference type="GO" id="GO:0005509">
    <property type="term" value="F:calcium ion binding"/>
    <property type="evidence" value="ECO:0007669"/>
    <property type="project" value="InterPro"/>
</dbReference>
<keyword evidence="5" id="KW-0430">Lectin</keyword>
<dbReference type="OMA" id="KHHTISA"/>
<dbReference type="GO" id="GO:0006457">
    <property type="term" value="P:protein folding"/>
    <property type="evidence" value="ECO:0007669"/>
    <property type="project" value="InterPro"/>
</dbReference>
<dbReference type="SUPFAM" id="SSF49899">
    <property type="entry name" value="Concanavalin A-like lectins/glucanases"/>
    <property type="match status" value="1"/>
</dbReference>
<evidence type="ECO:0008006" key="13">
    <source>
        <dbReference type="Google" id="ProtNLM"/>
    </source>
</evidence>
<feature type="compositionally biased region" description="Basic and acidic residues" evidence="10">
    <location>
        <begin position="240"/>
        <end position="252"/>
    </location>
</feature>
<evidence type="ECO:0000256" key="7">
    <source>
        <dbReference type="ARBA" id="ARBA00022824"/>
    </source>
</evidence>
<dbReference type="InParanoid" id="F6W8I1"/>
<reference evidence="11" key="2">
    <citation type="submission" date="2025-08" db="UniProtKB">
        <authorList>
            <consortium name="Ensembl"/>
        </authorList>
    </citation>
    <scope>IDENTIFICATION</scope>
</reference>
<evidence type="ECO:0000256" key="3">
    <source>
        <dbReference type="ARBA" id="ARBA00022723"/>
    </source>
</evidence>
<keyword evidence="6" id="KW-0677">Repeat</keyword>
<keyword evidence="9" id="KW-0143">Chaperone</keyword>
<dbReference type="eggNOG" id="KOG0675">
    <property type="taxonomic scope" value="Eukaryota"/>
</dbReference>
<name>F6W8I1_MONDO</name>
<evidence type="ECO:0000256" key="10">
    <source>
        <dbReference type="SAM" id="MobiDB-lite"/>
    </source>
</evidence>
<dbReference type="FunFam" id="2.60.120.200:FF:000513">
    <property type="entry name" value="Calnexin"/>
    <property type="match status" value="1"/>
</dbReference>
<keyword evidence="7 9" id="KW-0256">Endoplasmic reticulum</keyword>
<dbReference type="InterPro" id="IPR001580">
    <property type="entry name" value="Calret/calnex"/>
</dbReference>
<evidence type="ECO:0000256" key="9">
    <source>
        <dbReference type="RuleBase" id="RU362126"/>
    </source>
</evidence>
<organism evidence="11 12">
    <name type="scientific">Monodelphis domestica</name>
    <name type="common">Gray short-tailed opossum</name>
    <dbReference type="NCBI Taxonomy" id="13616"/>
    <lineage>
        <taxon>Eukaryota</taxon>
        <taxon>Metazoa</taxon>
        <taxon>Chordata</taxon>
        <taxon>Craniata</taxon>
        <taxon>Vertebrata</taxon>
        <taxon>Euteleostomi</taxon>
        <taxon>Mammalia</taxon>
        <taxon>Metatheria</taxon>
        <taxon>Didelphimorphia</taxon>
        <taxon>Didelphidae</taxon>
        <taxon>Monodelphis</taxon>
    </lineage>
</organism>
<keyword evidence="3" id="KW-0479">Metal-binding</keyword>
<feature type="region of interest" description="Disordered" evidence="10">
    <location>
        <begin position="10"/>
        <end position="72"/>
    </location>
</feature>
<dbReference type="InterPro" id="IPR013320">
    <property type="entry name" value="ConA-like_dom_sf"/>
</dbReference>
<keyword evidence="4" id="KW-0732">Signal</keyword>
<dbReference type="PANTHER" id="PTHR11073:SF11">
    <property type="entry name" value="CALNEXIN"/>
    <property type="match status" value="1"/>
</dbReference>
<evidence type="ECO:0000256" key="4">
    <source>
        <dbReference type="ARBA" id="ARBA00022729"/>
    </source>
</evidence>
<evidence type="ECO:0000256" key="5">
    <source>
        <dbReference type="ARBA" id="ARBA00022734"/>
    </source>
</evidence>
<dbReference type="HOGENOM" id="CLU_1232370_0_0_1"/>
<keyword evidence="8" id="KW-0106">Calcium</keyword>
<proteinExistence type="inferred from homology"/>
<dbReference type="Gene3D" id="2.60.120.200">
    <property type="match status" value="1"/>
</dbReference>
<evidence type="ECO:0000313" key="12">
    <source>
        <dbReference type="Proteomes" id="UP000002280"/>
    </source>
</evidence>